<organism evidence="3">
    <name type="scientific">Singulisphaera sp. Ch08</name>
    <dbReference type="NCBI Taxonomy" id="3120278"/>
    <lineage>
        <taxon>Bacteria</taxon>
        <taxon>Pseudomonadati</taxon>
        <taxon>Planctomycetota</taxon>
        <taxon>Planctomycetia</taxon>
        <taxon>Isosphaerales</taxon>
        <taxon>Isosphaeraceae</taxon>
        <taxon>Singulisphaera</taxon>
    </lineage>
</organism>
<dbReference type="CDD" id="cd01651">
    <property type="entry name" value="RT_G2_intron"/>
    <property type="match status" value="1"/>
</dbReference>
<dbReference type="NCBIfam" id="TIGR04416">
    <property type="entry name" value="group_II_RT_mat"/>
    <property type="match status" value="1"/>
</dbReference>
<dbReference type="RefSeq" id="WP_406699917.1">
    <property type="nucleotide sequence ID" value="NZ_CP155447.1"/>
</dbReference>
<dbReference type="InterPro" id="IPR000477">
    <property type="entry name" value="RT_dom"/>
</dbReference>
<proteinExistence type="inferred from homology"/>
<dbReference type="PANTHER" id="PTHR34047">
    <property type="entry name" value="NUCLEAR INTRON MATURASE 1, MITOCHONDRIAL-RELATED"/>
    <property type="match status" value="1"/>
</dbReference>
<dbReference type="InterPro" id="IPR051083">
    <property type="entry name" value="GrpII_Intron_Splice-Mob/Def"/>
</dbReference>
<protein>
    <submittedName>
        <fullName evidence="3">Group II intron reverse transcriptase/maturase</fullName>
        <ecNumber evidence="3">2.7.7.49</ecNumber>
    </submittedName>
</protein>
<keyword evidence="3" id="KW-0548">Nucleotidyltransferase</keyword>
<name>A0AAU7CPX3_9BACT</name>
<feature type="domain" description="Reverse transcriptase" evidence="2">
    <location>
        <begin position="99"/>
        <end position="327"/>
    </location>
</feature>
<dbReference type="AlphaFoldDB" id="A0AAU7CPX3"/>
<dbReference type="InterPro" id="IPR013597">
    <property type="entry name" value="Mat_intron_G2"/>
</dbReference>
<keyword evidence="3" id="KW-0695">RNA-directed DNA polymerase</keyword>
<dbReference type="PANTHER" id="PTHR34047:SF8">
    <property type="entry name" value="PROTEIN YKFC"/>
    <property type="match status" value="1"/>
</dbReference>
<dbReference type="EC" id="2.7.7.49" evidence="3"/>
<dbReference type="InterPro" id="IPR043502">
    <property type="entry name" value="DNA/RNA_pol_sf"/>
</dbReference>
<evidence type="ECO:0000259" key="2">
    <source>
        <dbReference type="PROSITE" id="PS50878"/>
    </source>
</evidence>
<dbReference type="InterPro" id="IPR030931">
    <property type="entry name" value="Group_II_RT_mat"/>
</dbReference>
<keyword evidence="3" id="KW-0808">Transferase</keyword>
<dbReference type="PROSITE" id="PS50878">
    <property type="entry name" value="RT_POL"/>
    <property type="match status" value="1"/>
</dbReference>
<accession>A0AAU7CPX3</accession>
<comment type="similarity">
    <text evidence="1">Belongs to the bacterial reverse transcriptase family.</text>
</comment>
<reference evidence="3" key="1">
    <citation type="submission" date="2024-05" db="EMBL/GenBank/DDBJ databases">
        <title>Planctomycetes of the genus Singulisphaera possess chitinolytic capabilities.</title>
        <authorList>
            <person name="Ivanova A."/>
        </authorList>
    </citation>
    <scope>NUCLEOTIDE SEQUENCE</scope>
    <source>
        <strain evidence="3">Ch08T</strain>
    </source>
</reference>
<dbReference type="Pfam" id="PF08388">
    <property type="entry name" value="GIIM"/>
    <property type="match status" value="1"/>
</dbReference>
<dbReference type="EMBL" id="CP155447">
    <property type="protein sequence ID" value="XBH07070.1"/>
    <property type="molecule type" value="Genomic_DNA"/>
</dbReference>
<dbReference type="SUPFAM" id="SSF56672">
    <property type="entry name" value="DNA/RNA polymerases"/>
    <property type="match status" value="1"/>
</dbReference>
<dbReference type="Pfam" id="PF00078">
    <property type="entry name" value="RVT_1"/>
    <property type="match status" value="1"/>
</dbReference>
<dbReference type="GO" id="GO:0003964">
    <property type="term" value="F:RNA-directed DNA polymerase activity"/>
    <property type="evidence" value="ECO:0007669"/>
    <property type="project" value="UniProtKB-KW"/>
</dbReference>
<evidence type="ECO:0000256" key="1">
    <source>
        <dbReference type="ARBA" id="ARBA00034120"/>
    </source>
</evidence>
<sequence>MSDATEDRLEAVPARAKRAREAMPRWGWVEPTVWTERMLTALDEGVKGGRWFSLIDKVHPERNLHAAFSRVAANDGAAGVDHVNVTMFVDRLDAELVALSDALRTGTYRPQAIRRHWIPKPGSQEGRPLGIPTVRDRVVQTALRQVLEPIFERDFAPRSYGFRPGKGCKDALRRVEELLHEDYACVVDVDLKSYFDTIPHNRLLALVAEKVSDGKVLSLIDAFLRQGVLDGLAEWTPEQGTPQGAVISPLLSNIYLDPLDHLMAERNFEMVRYADDFVILCRTAADAATALDVIRRWTAEAGLTLHPTKTRVIDATSEPFDFLGYRFEGGTRRPRPKSLEKFKETVRAKTSRSAGDSLSTIIATLNPTLRGWFEYFKHSHKWTFPRLDGWIRMRLRSILRKRMKLTGRGRGVDHTRWPNAFFADQGLYSLKRAHELARQPSLR</sequence>
<evidence type="ECO:0000313" key="3">
    <source>
        <dbReference type="EMBL" id="XBH07070.1"/>
    </source>
</evidence>
<gene>
    <name evidence="3" type="primary">ltrA</name>
    <name evidence="3" type="ORF">V5E97_13820</name>
</gene>